<keyword evidence="3" id="KW-1185">Reference proteome</keyword>
<name>A0A9D3VFW6_9ROSI</name>
<protein>
    <submittedName>
        <fullName evidence="2">Uncharacterized protein</fullName>
    </submittedName>
</protein>
<feature type="coiled-coil region" evidence="1">
    <location>
        <begin position="58"/>
        <end position="85"/>
    </location>
</feature>
<reference evidence="2 3" key="1">
    <citation type="journal article" date="2021" name="Plant Biotechnol. J.">
        <title>Multi-omics assisted identification of the key and species-specific regulatory components of drought-tolerant mechanisms in Gossypium stocksii.</title>
        <authorList>
            <person name="Yu D."/>
            <person name="Ke L."/>
            <person name="Zhang D."/>
            <person name="Wu Y."/>
            <person name="Sun Y."/>
            <person name="Mei J."/>
            <person name="Sun J."/>
            <person name="Sun Y."/>
        </authorList>
    </citation>
    <scope>NUCLEOTIDE SEQUENCE [LARGE SCALE GENOMIC DNA]</scope>
    <source>
        <strain evidence="3">cv. E1</strain>
        <tissue evidence="2">Leaf</tissue>
    </source>
</reference>
<comment type="caution">
    <text evidence="2">The sequence shown here is derived from an EMBL/GenBank/DDBJ whole genome shotgun (WGS) entry which is preliminary data.</text>
</comment>
<keyword evidence="1" id="KW-0175">Coiled coil</keyword>
<evidence type="ECO:0000256" key="1">
    <source>
        <dbReference type="SAM" id="Coils"/>
    </source>
</evidence>
<proteinExistence type="predicted"/>
<accession>A0A9D3VFW6</accession>
<evidence type="ECO:0000313" key="2">
    <source>
        <dbReference type="EMBL" id="KAH1082380.1"/>
    </source>
</evidence>
<dbReference type="EMBL" id="JAIQCV010000007">
    <property type="protein sequence ID" value="KAH1082380.1"/>
    <property type="molecule type" value="Genomic_DNA"/>
</dbReference>
<gene>
    <name evidence="2" type="ORF">J1N35_022141</name>
</gene>
<evidence type="ECO:0000313" key="3">
    <source>
        <dbReference type="Proteomes" id="UP000828251"/>
    </source>
</evidence>
<sequence>MGSLRGLVTGRIFEQRAFKKLTRRNRKLDTNTNLAKSKGKRVVINEEPLRREKKKKLVRQIEAKNSLLDEKIANLEATLKKITSTQSILKKLGFINNKLNEILAIGSRDSSKCELSYVNKRGKIVQPIVFFKEKVLLINLNVPKKG</sequence>
<dbReference type="Proteomes" id="UP000828251">
    <property type="component" value="Unassembled WGS sequence"/>
</dbReference>
<organism evidence="2 3">
    <name type="scientific">Gossypium stocksii</name>
    <dbReference type="NCBI Taxonomy" id="47602"/>
    <lineage>
        <taxon>Eukaryota</taxon>
        <taxon>Viridiplantae</taxon>
        <taxon>Streptophyta</taxon>
        <taxon>Embryophyta</taxon>
        <taxon>Tracheophyta</taxon>
        <taxon>Spermatophyta</taxon>
        <taxon>Magnoliopsida</taxon>
        <taxon>eudicotyledons</taxon>
        <taxon>Gunneridae</taxon>
        <taxon>Pentapetalae</taxon>
        <taxon>rosids</taxon>
        <taxon>malvids</taxon>
        <taxon>Malvales</taxon>
        <taxon>Malvaceae</taxon>
        <taxon>Malvoideae</taxon>
        <taxon>Gossypium</taxon>
    </lineage>
</organism>
<dbReference type="AlphaFoldDB" id="A0A9D3VFW6"/>